<protein>
    <submittedName>
        <fullName evidence="3">Anoctamin 4</fullName>
    </submittedName>
</protein>
<dbReference type="InterPro" id="IPR032394">
    <property type="entry name" value="Anoct_dimer"/>
</dbReference>
<dbReference type="GO" id="GO:0005229">
    <property type="term" value="F:intracellularly calcium-gated chloride channel activity"/>
    <property type="evidence" value="ECO:0007669"/>
    <property type="project" value="TreeGrafter"/>
</dbReference>
<sequence length="350" mass="38579">MDSLSAYDRDVSSGSYNLSTTTTGSYYSCVSQITIGYDVSGPVAIGVTHWKNPYAQGRPTVPSDLPLFVSKDAGIPVYHQSLTRKTELATPLSCPASLSITPVPSYSSSSQETLSQDTTGLSLSIHGAEKRLQIHQRRSVASHPRSRRLPVVRHSSLPPSRRSVKMEASSSGITNGKTKAFHPEGGYQLDMQILPDGPKSDVDFSEILNAIQEMAKDVNILFDELEAVNSPCKDDDSLLHPGNLTSTSDDASRLEAGGETVRGKTKSNGLYFRDGKCRIDYILVYRKSNPQTEKREVFERNIRAEGLQMEKESSLINSDIIFVKLHAPWEVLGRYAEQMNVRMPFSSNCN</sequence>
<reference evidence="3 4" key="1">
    <citation type="journal article" date="2020" name="Nature">
        <title>Six reference-quality genomes reveal evolution of bat adaptations.</title>
        <authorList>
            <person name="Jebb D."/>
            <person name="Huang Z."/>
            <person name="Pippel M."/>
            <person name="Hughes G.M."/>
            <person name="Lavrichenko K."/>
            <person name="Devanna P."/>
            <person name="Winkler S."/>
            <person name="Jermiin L.S."/>
            <person name="Skirmuntt E.C."/>
            <person name="Katzourakis A."/>
            <person name="Burkitt-Gray L."/>
            <person name="Ray D.A."/>
            <person name="Sullivan K.A.M."/>
            <person name="Roscito J.G."/>
            <person name="Kirilenko B.M."/>
            <person name="Davalos L.M."/>
            <person name="Corthals A.P."/>
            <person name="Power M.L."/>
            <person name="Jones G."/>
            <person name="Ransome R.D."/>
            <person name="Dechmann D.K.N."/>
            <person name="Locatelli A.G."/>
            <person name="Puechmaille S.J."/>
            <person name="Fedrigo O."/>
            <person name="Jarvis E.D."/>
            <person name="Hiller M."/>
            <person name="Vernes S.C."/>
            <person name="Myers E.W."/>
            <person name="Teeling E.C."/>
        </authorList>
    </citation>
    <scope>NUCLEOTIDE SEQUENCE [LARGE SCALE GENOMIC DNA]</scope>
    <source>
        <strain evidence="3">MPipKuh1</strain>
        <tissue evidence="3">Flight muscle</tissue>
    </source>
</reference>
<evidence type="ECO:0000256" key="1">
    <source>
        <dbReference type="SAM" id="MobiDB-lite"/>
    </source>
</evidence>
<evidence type="ECO:0000313" key="3">
    <source>
        <dbReference type="EMBL" id="KAF6372881.1"/>
    </source>
</evidence>
<dbReference type="PANTHER" id="PTHR12308">
    <property type="entry name" value="ANOCTAMIN"/>
    <property type="match status" value="1"/>
</dbReference>
<dbReference type="GO" id="GO:0046983">
    <property type="term" value="F:protein dimerization activity"/>
    <property type="evidence" value="ECO:0007669"/>
    <property type="project" value="InterPro"/>
</dbReference>
<proteinExistence type="predicted"/>
<feature type="region of interest" description="Disordered" evidence="1">
    <location>
        <begin position="155"/>
        <end position="179"/>
    </location>
</feature>
<feature type="compositionally biased region" description="Polar residues" evidence="1">
    <location>
        <begin position="168"/>
        <end position="177"/>
    </location>
</feature>
<evidence type="ECO:0000259" key="2">
    <source>
        <dbReference type="Pfam" id="PF16178"/>
    </source>
</evidence>
<keyword evidence="4" id="KW-1185">Reference proteome</keyword>
<dbReference type="PANTHER" id="PTHR12308:SF28">
    <property type="entry name" value="ANOCTAMIN-4"/>
    <property type="match status" value="1"/>
</dbReference>
<feature type="domain" description="Anoctamin dimerisation" evidence="2">
    <location>
        <begin position="271"/>
        <end position="346"/>
    </location>
</feature>
<evidence type="ECO:0000313" key="4">
    <source>
        <dbReference type="Proteomes" id="UP000558488"/>
    </source>
</evidence>
<comment type="caution">
    <text evidence="3">The sequence shown here is derived from an EMBL/GenBank/DDBJ whole genome shotgun (WGS) entry which is preliminary data.</text>
</comment>
<dbReference type="EMBL" id="JACAGB010000003">
    <property type="protein sequence ID" value="KAF6372881.1"/>
    <property type="molecule type" value="Genomic_DNA"/>
</dbReference>
<organism evidence="3 4">
    <name type="scientific">Pipistrellus kuhlii</name>
    <name type="common">Kuhl's pipistrelle</name>
    <dbReference type="NCBI Taxonomy" id="59472"/>
    <lineage>
        <taxon>Eukaryota</taxon>
        <taxon>Metazoa</taxon>
        <taxon>Chordata</taxon>
        <taxon>Craniata</taxon>
        <taxon>Vertebrata</taxon>
        <taxon>Euteleostomi</taxon>
        <taxon>Mammalia</taxon>
        <taxon>Eutheria</taxon>
        <taxon>Laurasiatheria</taxon>
        <taxon>Chiroptera</taxon>
        <taxon>Yangochiroptera</taxon>
        <taxon>Vespertilionidae</taxon>
        <taxon>Pipistrellus</taxon>
    </lineage>
</organism>
<accession>A0A7J7ZFD7</accession>
<dbReference type="Pfam" id="PF16178">
    <property type="entry name" value="Anoct_dimer"/>
    <property type="match status" value="1"/>
</dbReference>
<name>A0A7J7ZFD7_PIPKU</name>
<dbReference type="InterPro" id="IPR007632">
    <property type="entry name" value="Anoctamin"/>
</dbReference>
<gene>
    <name evidence="3" type="ORF">mPipKuh1_000739</name>
</gene>
<dbReference type="GO" id="GO:0005886">
    <property type="term" value="C:plasma membrane"/>
    <property type="evidence" value="ECO:0007669"/>
    <property type="project" value="TreeGrafter"/>
</dbReference>
<dbReference type="AlphaFoldDB" id="A0A7J7ZFD7"/>
<dbReference type="Proteomes" id="UP000558488">
    <property type="component" value="Unassembled WGS sequence"/>
</dbReference>